<protein>
    <submittedName>
        <fullName evidence="2">Uncharacterized protein</fullName>
    </submittedName>
</protein>
<dbReference type="Proteomes" id="UP000256321">
    <property type="component" value="Unassembled WGS sequence"/>
</dbReference>
<keyword evidence="4" id="KW-1185">Reference proteome</keyword>
<evidence type="ECO:0000313" key="4">
    <source>
        <dbReference type="Proteomes" id="UP000629596"/>
    </source>
</evidence>
<evidence type="ECO:0000313" key="3">
    <source>
        <dbReference type="Proteomes" id="UP000256321"/>
    </source>
</evidence>
<dbReference type="Pfam" id="PF20244">
    <property type="entry name" value="DUF6599"/>
    <property type="match status" value="1"/>
</dbReference>
<reference evidence="1 4" key="2">
    <citation type="submission" date="2020-08" db="EMBL/GenBank/DDBJ databases">
        <title>Genome public.</title>
        <authorList>
            <person name="Liu C."/>
            <person name="Sun Q."/>
        </authorList>
    </citation>
    <scope>NUCLEOTIDE SEQUENCE [LARGE SCALE GENOMIC DNA]</scope>
    <source>
        <strain evidence="1 4">426_9</strain>
    </source>
</reference>
<dbReference type="RefSeq" id="WP_115497931.1">
    <property type="nucleotide sequence ID" value="NZ_JACRTI010000002.1"/>
</dbReference>
<dbReference type="InterPro" id="IPR046534">
    <property type="entry name" value="DUF6599"/>
</dbReference>
<reference evidence="2 3" key="1">
    <citation type="submission" date="2018-07" db="EMBL/GenBank/DDBJ databases">
        <title>Parabacteroides acidifaciens nov. sp., isolated from human feces.</title>
        <authorList>
            <person name="Wang Y.J."/>
        </authorList>
    </citation>
    <scope>NUCLEOTIDE SEQUENCE [LARGE SCALE GENOMIC DNA]</scope>
    <source>
        <strain evidence="2 3">426-9</strain>
    </source>
</reference>
<evidence type="ECO:0000313" key="2">
    <source>
        <dbReference type="EMBL" id="RDU51021.1"/>
    </source>
</evidence>
<dbReference type="Proteomes" id="UP000629596">
    <property type="component" value="Unassembled WGS sequence"/>
</dbReference>
<evidence type="ECO:0000313" key="1">
    <source>
        <dbReference type="EMBL" id="MBC8600394.1"/>
    </source>
</evidence>
<gene>
    <name evidence="2" type="ORF">DWU89_01525</name>
    <name evidence="1" type="ORF">H8784_01510</name>
</gene>
<dbReference type="EMBL" id="JACRTI010000002">
    <property type="protein sequence ID" value="MBC8600394.1"/>
    <property type="molecule type" value="Genomic_DNA"/>
</dbReference>
<organism evidence="2 3">
    <name type="scientific">Parabacteroides acidifaciens</name>
    <dbReference type="NCBI Taxonomy" id="2290935"/>
    <lineage>
        <taxon>Bacteria</taxon>
        <taxon>Pseudomonadati</taxon>
        <taxon>Bacteroidota</taxon>
        <taxon>Bacteroidia</taxon>
        <taxon>Bacteroidales</taxon>
        <taxon>Tannerellaceae</taxon>
        <taxon>Parabacteroides</taxon>
    </lineage>
</organism>
<dbReference type="AlphaFoldDB" id="A0A3D8HJA9"/>
<sequence>MNKYLIGLLFTLFVQVTLFGQAPEVKRERVFTGTGLYGFMNGGADQFLEYGVSKLVTRDVVYEGNEYTIDIYDMPTAEDAFGIYSLHIFKCSRADTLGCIDCLAPYQLQAVAGNKYVSVVFPSGSEDAKSKVDELIRLYVPLDSKENPRIPEALGLSTPYSGKLKLLRGPISISGVSMSLANLVKDISYSGIWYIADKPAKGYRALIEVTDGKEVGKLKNKVEASDILQSGDTYLLIKGHEKETEQDDHGGFGF</sequence>
<accession>A0A3D8HJA9</accession>
<name>A0A3D8HJA9_9BACT</name>
<proteinExistence type="predicted"/>
<comment type="caution">
    <text evidence="2">The sequence shown here is derived from an EMBL/GenBank/DDBJ whole genome shotgun (WGS) entry which is preliminary data.</text>
</comment>
<dbReference type="EMBL" id="QREV01000002">
    <property type="protein sequence ID" value="RDU51021.1"/>
    <property type="molecule type" value="Genomic_DNA"/>
</dbReference>